<organism evidence="2 3">
    <name type="scientific">Rhizoctonia solani</name>
    <dbReference type="NCBI Taxonomy" id="456999"/>
    <lineage>
        <taxon>Eukaryota</taxon>
        <taxon>Fungi</taxon>
        <taxon>Dikarya</taxon>
        <taxon>Basidiomycota</taxon>
        <taxon>Agaricomycotina</taxon>
        <taxon>Agaricomycetes</taxon>
        <taxon>Cantharellales</taxon>
        <taxon>Ceratobasidiaceae</taxon>
        <taxon>Rhizoctonia</taxon>
    </lineage>
</organism>
<gene>
    <name evidence="2" type="ORF">RHS04_09229</name>
</gene>
<dbReference type="AlphaFoldDB" id="A0A8H7GYF2"/>
<dbReference type="Gene3D" id="2.80.10.50">
    <property type="match status" value="1"/>
</dbReference>
<dbReference type="InterPro" id="IPR000772">
    <property type="entry name" value="Ricin_B_lectin"/>
</dbReference>
<dbReference type="Pfam" id="PF14200">
    <property type="entry name" value="RicinB_lectin_2"/>
    <property type="match status" value="1"/>
</dbReference>
<dbReference type="Proteomes" id="UP000650582">
    <property type="component" value="Unassembled WGS sequence"/>
</dbReference>
<dbReference type="GO" id="GO:0030246">
    <property type="term" value="F:carbohydrate binding"/>
    <property type="evidence" value="ECO:0007669"/>
    <property type="project" value="UniProtKB-KW"/>
</dbReference>
<evidence type="ECO:0000313" key="3">
    <source>
        <dbReference type="Proteomes" id="UP000650582"/>
    </source>
</evidence>
<evidence type="ECO:0000259" key="1">
    <source>
        <dbReference type="Pfam" id="PF14200"/>
    </source>
</evidence>
<sequence length="136" mass="14764">MTIVPGRYRIKNHASWTTLDESGGGGGAISGWTQNDGDNQHWDVNIGEDGTYTIRNAASGSSLFADGAYDGSKVSASGERVGWHVEQHDEGWAYIIYPGSGHVVDLDNGNAEDGTSVNLWGRNDESKQQQWFFEGL</sequence>
<evidence type="ECO:0000313" key="2">
    <source>
        <dbReference type="EMBL" id="KAF8667969.1"/>
    </source>
</evidence>
<comment type="caution">
    <text evidence="2">The sequence shown here is derived from an EMBL/GenBank/DDBJ whole genome shotgun (WGS) entry which is preliminary data.</text>
</comment>
<dbReference type="EMBL" id="JACYCC010000351">
    <property type="protein sequence ID" value="KAF8667969.1"/>
    <property type="molecule type" value="Genomic_DNA"/>
</dbReference>
<protein>
    <submittedName>
        <fullName evidence="2">Ricin-type beta-trefoil lectin domain-like</fullName>
    </submittedName>
</protein>
<keyword evidence="2" id="KW-0430">Lectin</keyword>
<dbReference type="CDD" id="cd23422">
    <property type="entry name" value="beta-trefoil_Ricin_MPL_CNL"/>
    <property type="match status" value="1"/>
</dbReference>
<dbReference type="PROSITE" id="PS50231">
    <property type="entry name" value="RICIN_B_LECTIN"/>
    <property type="match status" value="1"/>
</dbReference>
<name>A0A8H7GYF2_9AGAM</name>
<dbReference type="InterPro" id="IPR035992">
    <property type="entry name" value="Ricin_B-like_lectins"/>
</dbReference>
<feature type="domain" description="Ricin B lectin" evidence="1">
    <location>
        <begin position="5"/>
        <end position="66"/>
    </location>
</feature>
<accession>A0A8H7GYF2</accession>
<proteinExistence type="predicted"/>
<reference evidence="2" key="1">
    <citation type="submission" date="2020-09" db="EMBL/GenBank/DDBJ databases">
        <title>Comparative genome analyses of four rice-infecting Rhizoctonia solani isolates reveal extensive enrichment of homogalacturonan modification genes.</title>
        <authorList>
            <person name="Lee D.-Y."/>
            <person name="Jeon J."/>
            <person name="Kim K.-T."/>
            <person name="Cheong K."/>
            <person name="Song H."/>
            <person name="Choi G."/>
            <person name="Ko J."/>
            <person name="Opiyo S.O."/>
            <person name="Zuo S."/>
            <person name="Madhav S."/>
            <person name="Lee Y.-H."/>
            <person name="Wang G.-L."/>
        </authorList>
    </citation>
    <scope>NUCLEOTIDE SEQUENCE</scope>
    <source>
        <strain evidence="2">AG1-IA YN-7</strain>
    </source>
</reference>
<dbReference type="SUPFAM" id="SSF50370">
    <property type="entry name" value="Ricin B-like lectins"/>
    <property type="match status" value="1"/>
</dbReference>